<evidence type="ECO:0000313" key="17">
    <source>
        <dbReference type="Proteomes" id="UP000275078"/>
    </source>
</evidence>
<feature type="compositionally biased region" description="Basic and acidic residues" evidence="12">
    <location>
        <begin position="1370"/>
        <end position="1380"/>
    </location>
</feature>
<dbReference type="STRING" id="1160509.A0A3N4IMT7"/>
<keyword evidence="8 11" id="KW-0539">Nucleus</keyword>
<accession>A0A3N4IMT7</accession>
<organism evidence="16 17">
    <name type="scientific">Ascobolus immersus RN42</name>
    <dbReference type="NCBI Taxonomy" id="1160509"/>
    <lineage>
        <taxon>Eukaryota</taxon>
        <taxon>Fungi</taxon>
        <taxon>Dikarya</taxon>
        <taxon>Ascomycota</taxon>
        <taxon>Pezizomycotina</taxon>
        <taxon>Pezizomycetes</taxon>
        <taxon>Pezizales</taxon>
        <taxon>Ascobolaceae</taxon>
        <taxon>Ascobolus</taxon>
    </lineage>
</organism>
<comment type="subunit">
    <text evidence="11">Component of the SRB8-11 complex, which itself associates with the Mediator complex.</text>
</comment>
<feature type="compositionally biased region" description="Pro residues" evidence="12">
    <location>
        <begin position="470"/>
        <end position="479"/>
    </location>
</feature>
<dbReference type="Proteomes" id="UP000275078">
    <property type="component" value="Unassembled WGS sequence"/>
</dbReference>
<feature type="domain" description="Mediator complex subunit Med13 C-terminal" evidence="13">
    <location>
        <begin position="1180"/>
        <end position="1231"/>
    </location>
</feature>
<comment type="subcellular location">
    <subcellularLocation>
        <location evidence="1 11">Nucleus</location>
    </subcellularLocation>
</comment>
<feature type="compositionally biased region" description="Acidic residues" evidence="12">
    <location>
        <begin position="760"/>
        <end position="776"/>
    </location>
</feature>
<evidence type="ECO:0000256" key="10">
    <source>
        <dbReference type="ARBA" id="ARBA00032008"/>
    </source>
</evidence>
<dbReference type="InterPro" id="IPR009401">
    <property type="entry name" value="Med13_C"/>
</dbReference>
<protein>
    <recommendedName>
        <fullName evidence="3 11">Mediator of RNA polymerase II transcription subunit 13</fullName>
    </recommendedName>
    <alternativeName>
        <fullName evidence="10 11">Mediator complex subunit 13</fullName>
    </alternativeName>
</protein>
<feature type="compositionally biased region" description="Acidic residues" evidence="12">
    <location>
        <begin position="564"/>
        <end position="573"/>
    </location>
</feature>
<dbReference type="OrthoDB" id="103819at2759"/>
<dbReference type="GO" id="GO:0045944">
    <property type="term" value="P:positive regulation of transcription by RNA polymerase II"/>
    <property type="evidence" value="ECO:0007669"/>
    <property type="project" value="TreeGrafter"/>
</dbReference>
<dbReference type="Pfam" id="PF18296">
    <property type="entry name" value="MID_MedPIWI"/>
    <property type="match status" value="1"/>
</dbReference>
<feature type="domain" description="MID" evidence="15">
    <location>
        <begin position="976"/>
        <end position="1149"/>
    </location>
</feature>
<feature type="compositionally biased region" description="Pro residues" evidence="12">
    <location>
        <begin position="1307"/>
        <end position="1318"/>
    </location>
</feature>
<dbReference type="GO" id="GO:0016592">
    <property type="term" value="C:mediator complex"/>
    <property type="evidence" value="ECO:0007669"/>
    <property type="project" value="InterPro"/>
</dbReference>
<dbReference type="InterPro" id="IPR041285">
    <property type="entry name" value="MID_MedPIWI"/>
</dbReference>
<reference evidence="16 17" key="1">
    <citation type="journal article" date="2018" name="Nat. Ecol. Evol.">
        <title>Pezizomycetes genomes reveal the molecular basis of ectomycorrhizal truffle lifestyle.</title>
        <authorList>
            <person name="Murat C."/>
            <person name="Payen T."/>
            <person name="Noel B."/>
            <person name="Kuo A."/>
            <person name="Morin E."/>
            <person name="Chen J."/>
            <person name="Kohler A."/>
            <person name="Krizsan K."/>
            <person name="Balestrini R."/>
            <person name="Da Silva C."/>
            <person name="Montanini B."/>
            <person name="Hainaut M."/>
            <person name="Levati E."/>
            <person name="Barry K.W."/>
            <person name="Belfiori B."/>
            <person name="Cichocki N."/>
            <person name="Clum A."/>
            <person name="Dockter R.B."/>
            <person name="Fauchery L."/>
            <person name="Guy J."/>
            <person name="Iotti M."/>
            <person name="Le Tacon F."/>
            <person name="Lindquist E.A."/>
            <person name="Lipzen A."/>
            <person name="Malagnac F."/>
            <person name="Mello A."/>
            <person name="Molinier V."/>
            <person name="Miyauchi S."/>
            <person name="Poulain J."/>
            <person name="Riccioni C."/>
            <person name="Rubini A."/>
            <person name="Sitrit Y."/>
            <person name="Splivallo R."/>
            <person name="Traeger S."/>
            <person name="Wang M."/>
            <person name="Zifcakova L."/>
            <person name="Wipf D."/>
            <person name="Zambonelli A."/>
            <person name="Paolocci F."/>
            <person name="Nowrousian M."/>
            <person name="Ottonello S."/>
            <person name="Baldrian P."/>
            <person name="Spatafora J.W."/>
            <person name="Henrissat B."/>
            <person name="Nagy L.G."/>
            <person name="Aury J.M."/>
            <person name="Wincker P."/>
            <person name="Grigoriev I.V."/>
            <person name="Bonfante P."/>
            <person name="Martin F.M."/>
        </authorList>
    </citation>
    <scope>NUCLEOTIDE SEQUENCE [LARGE SCALE GENOMIC DNA]</scope>
    <source>
        <strain evidence="16 17">RN42</strain>
    </source>
</reference>
<gene>
    <name evidence="16" type="ORF">BJ508DRAFT_322558</name>
</gene>
<feature type="compositionally biased region" description="Low complexity" evidence="12">
    <location>
        <begin position="702"/>
        <end position="726"/>
    </location>
</feature>
<comment type="similarity">
    <text evidence="2 11">Belongs to the Mediator complex subunit 13 family.</text>
</comment>
<dbReference type="PANTHER" id="PTHR48249:SF3">
    <property type="entry name" value="MEDIATOR OF RNA POLYMERASE II TRANSCRIPTION SUBUNIT 13"/>
    <property type="match status" value="1"/>
</dbReference>
<feature type="compositionally biased region" description="Acidic residues" evidence="12">
    <location>
        <begin position="727"/>
        <end position="745"/>
    </location>
</feature>
<dbReference type="InterPro" id="IPR051139">
    <property type="entry name" value="Mediator_complx_sub13"/>
</dbReference>
<evidence type="ECO:0000256" key="11">
    <source>
        <dbReference type="RuleBase" id="RU364134"/>
    </source>
</evidence>
<sequence length="1524" mass="168182">MESPDKYMTNVFRIENLSRIPYRVFVPSIQPIHYGSLESDVPRWTRYTQSLRLAEKYLRENNIIAYVDYEENSCWIFDIPIPSQEDAEVQNVPFEAFVRLGLAEPKTSSANDKPVPMEPPLKDFPDDCGMTLFKDGVFLAASLNPPPPMPPRTPITIDLTTDDGNDDTSDEDTPERVWQFLTAAVLSSLSYRLAQSGHFIPLNLRDHISLPYVHYPEPDDEVFSDELWHAEVMGKLLLTRSIWLAPWGQVAQAVTLLHPPTSGPSSQRFTDWRRHTEEYLSSRGLLPYHPTLSLSGPWIRCNLRRETLDGTDVEEETLWPASLCFTRQHENDLLSLTPDVPSWLGFARNPLGALYHEFYKDMHDPEGHEEAERRRLEEGMKDLLGRSTEEERHGLQMVGEKMLRSYDDDPGLAWFSYEGNRPPDPLGYAMKIADEGGGGEAIMQLVRGEPIAPGAAKVKEEGGEVKREMPPPTPVPQYPTPSAVYPTPPTAPTTGQTVPRYDPPDEDEKMEVDDGSEPDWLRESPGELEGVEDAMEGGRFVTDRDFDFFDEPAMPEGVESSGGDGEDEEEESEGGSLFGEGSEVRSPSDESMRDLMSPGLGEQGTPISPKRALGLLVGEYTRPQQPVVEEKDGPASASAFASGAERKGSLYAPVEFLPRVEEADRKYQEGGRFYVPPEQVMEELERITEGVSLDSPVGTVRTPGLTPGITPGLTPGMTPGTTGFSSDESDSTEAGEGGGSEEEDAQGYFPGQQKRKREEADVDGLVDEEGEEEEEDLAGNISELLPWQLLIPDPNDASLVEVFDTLDLQHLACQDLVDSDYIAVAKLVADQLMGSFILPMWRDYSVGTNKSEVHQEVLKRKETDESMVFCAILELFPQVLKCTLEGYAGIPDAIPDRSAARPIPQLRRPPLRSVGSTMPTTPGAASPTTETSPTVNVFRIEPPHVHVHRGEYALDILPSALPYWETFSFAPCAGAKNVFAFVVYPDGGEVVEEAVDAFLDNVGPLYDACRLGLHLPVSLPAQAGMPEVVKGRVPWRVEGKNPTVSQAMDGLYQLAGELGVMLTGIKDEGQNVVVYVMNPFLHPASMADIARAFLRLKRTYRAALDAARRRGNNLVLQIVPRDWIIAPDTLVVLPFARARQLAMEVYMRCQLSSEKAPDGGGYVEPPAPQHPFQANGVVTVVKPIANAIEFRLTAEPSPSLLMENSMLHVAYRVSVDGRWCCAAWTDNWGRIRRGEMFRNVHWRLVFTKVGVVTEEEVEEWTELQKSPTGLNFAMRTPSIIILTTDLSPPLSISQPIPQPNWSDLGLPPDPSEWPSSPPPTSIISDLLKDLHAEVQVTNNWKARNKDGAYYAPKSIPHLLRQLEQNIRRSHPDVEKGKEKAPAQPPLPHDPSTWPEVDQSDLDPATTSLYDLADETFGVLLSHKTPAHLAVTEFGPITTTAYLVTRGSVGAQDRSSVVQFNVVAWSNVNTAATSVAQTERELAREVLEAWRGLQTLTPGGPGGGGAGQVWHLGAVGRGVGVGECM</sequence>
<keyword evidence="17" id="KW-1185">Reference proteome</keyword>
<feature type="domain" description="Mediator complex subunit Med13 C-terminal" evidence="13">
    <location>
        <begin position="1238"/>
        <end position="1496"/>
    </location>
</feature>
<feature type="region of interest" description="Disordered" evidence="12">
    <location>
        <begin position="906"/>
        <end position="931"/>
    </location>
</feature>
<name>A0A3N4IMT7_ASCIM</name>
<feature type="compositionally biased region" description="Basic and acidic residues" evidence="12">
    <location>
        <begin position="582"/>
        <end position="593"/>
    </location>
</feature>
<comment type="function">
    <text evidence="9 11">Component of the SRB8-11 complex. The SRB8-11 complex is a regulatory module of the Mediator complex which is itself involved in regulation of basal and activated RNA polymerase II-dependent transcription. The SRB8-11 complex may be involved in the transcriptional repression of a subset of genes regulated by Mediator. It may inhibit the association of the Mediator complex with RNA polymerase II to form the holoenzyme complex.</text>
</comment>
<feature type="domain" description="Mediator complex subunit Med13 N-terminal" evidence="14">
    <location>
        <begin position="1"/>
        <end position="216"/>
    </location>
</feature>
<evidence type="ECO:0000256" key="3">
    <source>
        <dbReference type="ARBA" id="ARBA00019618"/>
    </source>
</evidence>
<evidence type="ECO:0000259" key="15">
    <source>
        <dbReference type="Pfam" id="PF18296"/>
    </source>
</evidence>
<keyword evidence="4 11" id="KW-0678">Repressor</keyword>
<dbReference type="PANTHER" id="PTHR48249">
    <property type="entry name" value="MEDIATOR OF RNA POLYMERASE II TRANSCRIPTION SUBUNIT 13"/>
    <property type="match status" value="1"/>
</dbReference>
<dbReference type="InterPro" id="IPR021643">
    <property type="entry name" value="Mediator_Med13_N"/>
</dbReference>
<evidence type="ECO:0000313" key="16">
    <source>
        <dbReference type="EMBL" id="RPA85511.1"/>
    </source>
</evidence>
<evidence type="ECO:0000259" key="14">
    <source>
        <dbReference type="Pfam" id="PF11597"/>
    </source>
</evidence>
<feature type="compositionally biased region" description="Basic and acidic residues" evidence="12">
    <location>
        <begin position="460"/>
        <end position="469"/>
    </location>
</feature>
<evidence type="ECO:0000256" key="8">
    <source>
        <dbReference type="ARBA" id="ARBA00023242"/>
    </source>
</evidence>
<feature type="region of interest" description="Disordered" evidence="12">
    <location>
        <begin position="1370"/>
        <end position="1401"/>
    </location>
</feature>
<keyword evidence="7 11" id="KW-0804">Transcription</keyword>
<evidence type="ECO:0000259" key="13">
    <source>
        <dbReference type="Pfam" id="PF06333"/>
    </source>
</evidence>
<keyword evidence="5 11" id="KW-0805">Transcription regulation</keyword>
<evidence type="ECO:0000256" key="4">
    <source>
        <dbReference type="ARBA" id="ARBA00022491"/>
    </source>
</evidence>
<evidence type="ECO:0000256" key="5">
    <source>
        <dbReference type="ARBA" id="ARBA00023015"/>
    </source>
</evidence>
<proteinExistence type="inferred from homology"/>
<feature type="compositionally biased region" description="Acidic residues" evidence="12">
    <location>
        <begin position="504"/>
        <end position="517"/>
    </location>
</feature>
<dbReference type="EMBL" id="ML119653">
    <property type="protein sequence ID" value="RPA85511.1"/>
    <property type="molecule type" value="Genomic_DNA"/>
</dbReference>
<evidence type="ECO:0000256" key="9">
    <source>
        <dbReference type="ARBA" id="ARBA00025661"/>
    </source>
</evidence>
<feature type="region of interest" description="Disordered" evidence="12">
    <location>
        <begin position="1293"/>
        <end position="1318"/>
    </location>
</feature>
<dbReference type="Pfam" id="PF06333">
    <property type="entry name" value="Med13_C"/>
    <property type="match status" value="2"/>
</dbReference>
<evidence type="ECO:0000256" key="2">
    <source>
        <dbReference type="ARBA" id="ARBA00009354"/>
    </source>
</evidence>
<feature type="region of interest" description="Disordered" evidence="12">
    <location>
        <begin position="460"/>
        <end position="608"/>
    </location>
</feature>
<feature type="region of interest" description="Disordered" evidence="12">
    <location>
        <begin position="694"/>
        <end position="776"/>
    </location>
</feature>
<evidence type="ECO:0000256" key="7">
    <source>
        <dbReference type="ARBA" id="ARBA00023163"/>
    </source>
</evidence>
<evidence type="ECO:0000256" key="12">
    <source>
        <dbReference type="SAM" id="MobiDB-lite"/>
    </source>
</evidence>
<keyword evidence="6 11" id="KW-0010">Activator</keyword>
<dbReference type="GO" id="GO:0003713">
    <property type="term" value="F:transcription coactivator activity"/>
    <property type="evidence" value="ECO:0007669"/>
    <property type="project" value="TreeGrafter"/>
</dbReference>
<evidence type="ECO:0000256" key="1">
    <source>
        <dbReference type="ARBA" id="ARBA00004123"/>
    </source>
</evidence>
<dbReference type="Pfam" id="PF11597">
    <property type="entry name" value="Med13_N"/>
    <property type="match status" value="1"/>
</dbReference>
<evidence type="ECO:0000256" key="6">
    <source>
        <dbReference type="ARBA" id="ARBA00023159"/>
    </source>
</evidence>